<comment type="caution">
    <text evidence="2">The sequence shown here is derived from an EMBL/GenBank/DDBJ whole genome shotgun (WGS) entry which is preliminary data.</text>
</comment>
<proteinExistence type="predicted"/>
<accession>A0A846MYW9</accession>
<dbReference type="AlphaFoldDB" id="A0A846MYW9"/>
<name>A0A846MYW9_9PROT</name>
<dbReference type="RefSeq" id="WP_167082595.1">
    <property type="nucleotide sequence ID" value="NZ_BAAADC010000001.1"/>
</dbReference>
<dbReference type="Proteomes" id="UP000570514">
    <property type="component" value="Unassembled WGS sequence"/>
</dbReference>
<evidence type="ECO:0000313" key="3">
    <source>
        <dbReference type="Proteomes" id="UP000570514"/>
    </source>
</evidence>
<feature type="chain" id="PRO_5032922485" description="DUF3142 domain-containing protein" evidence="1">
    <location>
        <begin position="21"/>
        <end position="381"/>
    </location>
</feature>
<dbReference type="EMBL" id="JAASRM010000001">
    <property type="protein sequence ID" value="NIK88415.1"/>
    <property type="molecule type" value="Genomic_DNA"/>
</dbReference>
<protein>
    <recommendedName>
        <fullName evidence="4">DUF3142 domain-containing protein</fullName>
    </recommendedName>
</protein>
<gene>
    <name evidence="2" type="ORF">FHS83_001733</name>
</gene>
<feature type="signal peptide" evidence="1">
    <location>
        <begin position="1"/>
        <end position="20"/>
    </location>
</feature>
<evidence type="ECO:0008006" key="4">
    <source>
        <dbReference type="Google" id="ProtNLM"/>
    </source>
</evidence>
<keyword evidence="3" id="KW-1185">Reference proteome</keyword>
<evidence type="ECO:0000256" key="1">
    <source>
        <dbReference type="SAM" id="SignalP"/>
    </source>
</evidence>
<reference evidence="2 3" key="1">
    <citation type="submission" date="2020-03" db="EMBL/GenBank/DDBJ databases">
        <title>Genomic Encyclopedia of Type Strains, Phase IV (KMG-IV): sequencing the most valuable type-strain genomes for metagenomic binning, comparative biology and taxonomic classification.</title>
        <authorList>
            <person name="Goeker M."/>
        </authorList>
    </citation>
    <scope>NUCLEOTIDE SEQUENCE [LARGE SCALE GENOMIC DNA]</scope>
    <source>
        <strain evidence="2 3">DSM 19867</strain>
    </source>
</reference>
<keyword evidence="1" id="KW-0732">Signal</keyword>
<organism evidence="2 3">
    <name type="scientific">Rhizomicrobium palustre</name>
    <dbReference type="NCBI Taxonomy" id="189966"/>
    <lineage>
        <taxon>Bacteria</taxon>
        <taxon>Pseudomonadati</taxon>
        <taxon>Pseudomonadota</taxon>
        <taxon>Alphaproteobacteria</taxon>
        <taxon>Micropepsales</taxon>
        <taxon>Micropepsaceae</taxon>
        <taxon>Rhizomicrobium</taxon>
    </lineage>
</organism>
<evidence type="ECO:0000313" key="2">
    <source>
        <dbReference type="EMBL" id="NIK88415.1"/>
    </source>
</evidence>
<dbReference type="Pfam" id="PF11340">
    <property type="entry name" value="DUF3142"/>
    <property type="match status" value="1"/>
</dbReference>
<dbReference type="InterPro" id="IPR021488">
    <property type="entry name" value="DUF3142"/>
</dbReference>
<sequence>MHKWVIAASLAFLSASQAGALSQDVYVWQRVWTPALKAALSNSLELFGERRVLAAETTLDGHLRPFAIEWAALATKPVTGVVRIDGTLARFDRKRLIADIRRLTAAWPKQAGLEIDFDCGSARLADYTRFLTELHAAIPRRISITVLPAWLDAPNLPAVLAASDETVLQVHAVRSPAQGLFDPKLARRWIDRFDRITNKPFRVALPDYGTRIIRGAGGAVVAMESESPKLVSGASAEELLAEPQNVAPLVGDLMRNPPKHFAGLVWFRLPVAGDKRIWSLETLKLVMRGEAPKHNLTLEAQPGSVPGAVDIMLINRGATDLTLPAEISLPRACHVADGIGAYRYEAQKNQLLRLQNAFIPGHHGLVIGWARCAPGDFHAEP</sequence>